<evidence type="ECO:0000313" key="1">
    <source>
        <dbReference type="EMBL" id="KZP24361.1"/>
    </source>
</evidence>
<accession>A0A166MVF7</accession>
<sequence>MYARNSFGTWDSGIERVVEVRPQMVVILTFDLIESSGLHIQYIRARNREFAKLLKHVCTVVHEARDNMEPLNIYTYMLYRTSVSAPVVMNRVLKELRKLEIDLGTVLRCPCTGPNEELECGGDVTFSIALDPLDDLVASHVAFTITLDPLDDLVRVITIRSSHPVLRTG</sequence>
<reference evidence="1 2" key="1">
    <citation type="journal article" date="2016" name="Mol. Biol. Evol.">
        <title>Comparative Genomics of Early-Diverging Mushroom-Forming Fungi Provides Insights into the Origins of Lignocellulose Decay Capabilities.</title>
        <authorList>
            <person name="Nagy L.G."/>
            <person name="Riley R."/>
            <person name="Tritt A."/>
            <person name="Adam C."/>
            <person name="Daum C."/>
            <person name="Floudas D."/>
            <person name="Sun H."/>
            <person name="Yadav J.S."/>
            <person name="Pangilinan J."/>
            <person name="Larsson K.H."/>
            <person name="Matsuura K."/>
            <person name="Barry K."/>
            <person name="Labutti K."/>
            <person name="Kuo R."/>
            <person name="Ohm R.A."/>
            <person name="Bhattacharya S.S."/>
            <person name="Shirouzu T."/>
            <person name="Yoshinaga Y."/>
            <person name="Martin F.M."/>
            <person name="Grigoriev I.V."/>
            <person name="Hibbett D.S."/>
        </authorList>
    </citation>
    <scope>NUCLEOTIDE SEQUENCE [LARGE SCALE GENOMIC DNA]</scope>
    <source>
        <strain evidence="1 2">CBS 109695</strain>
    </source>
</reference>
<name>A0A166MVF7_9AGAM</name>
<organism evidence="1 2">
    <name type="scientific">Athelia psychrophila</name>
    <dbReference type="NCBI Taxonomy" id="1759441"/>
    <lineage>
        <taxon>Eukaryota</taxon>
        <taxon>Fungi</taxon>
        <taxon>Dikarya</taxon>
        <taxon>Basidiomycota</taxon>
        <taxon>Agaricomycotina</taxon>
        <taxon>Agaricomycetes</taxon>
        <taxon>Agaricomycetidae</taxon>
        <taxon>Atheliales</taxon>
        <taxon>Atheliaceae</taxon>
        <taxon>Athelia</taxon>
    </lineage>
</organism>
<protein>
    <submittedName>
        <fullName evidence="1">Uncharacterized protein</fullName>
    </submittedName>
</protein>
<evidence type="ECO:0000313" key="2">
    <source>
        <dbReference type="Proteomes" id="UP000076532"/>
    </source>
</evidence>
<dbReference type="EMBL" id="KV417526">
    <property type="protein sequence ID" value="KZP24361.1"/>
    <property type="molecule type" value="Genomic_DNA"/>
</dbReference>
<gene>
    <name evidence="1" type="ORF">FIBSPDRAFT_888827</name>
</gene>
<dbReference type="Proteomes" id="UP000076532">
    <property type="component" value="Unassembled WGS sequence"/>
</dbReference>
<keyword evidence="2" id="KW-1185">Reference proteome</keyword>
<proteinExistence type="predicted"/>
<dbReference type="AlphaFoldDB" id="A0A166MVF7"/>